<accession>A0A6I9PLP5</accession>
<dbReference type="GO" id="GO:0005925">
    <property type="term" value="C:focal adhesion"/>
    <property type="evidence" value="ECO:0007669"/>
    <property type="project" value="TreeGrafter"/>
</dbReference>
<keyword evidence="6" id="KW-1015">Disulfide bond</keyword>
<dbReference type="SUPFAM" id="SSF53300">
    <property type="entry name" value="vWA-like"/>
    <property type="match status" value="1"/>
</dbReference>
<dbReference type="InterPro" id="IPR015812">
    <property type="entry name" value="Integrin_bsu"/>
</dbReference>
<keyword evidence="8" id="KW-0130">Cell adhesion</keyword>
<dbReference type="PANTHER" id="PTHR10082:SF42">
    <property type="entry name" value="INTEGRIN BETA-4"/>
    <property type="match status" value="1"/>
</dbReference>
<evidence type="ECO:0000256" key="7">
    <source>
        <dbReference type="ARBA" id="ARBA00023180"/>
    </source>
</evidence>
<dbReference type="Gene3D" id="3.40.50.410">
    <property type="entry name" value="von Willebrand factor, type A domain"/>
    <property type="match status" value="1"/>
</dbReference>
<evidence type="ECO:0000256" key="1">
    <source>
        <dbReference type="ARBA" id="ARBA00004479"/>
    </source>
</evidence>
<dbReference type="GeneID" id="104961885"/>
<keyword evidence="4 8" id="KW-0401">Integrin</keyword>
<dbReference type="InterPro" id="IPR036465">
    <property type="entry name" value="vWFA_dom_sf"/>
</dbReference>
<evidence type="ECO:0000259" key="9">
    <source>
        <dbReference type="Pfam" id="PF00362"/>
    </source>
</evidence>
<organism evidence="10 11">
    <name type="scientific">Notothenia coriiceps</name>
    <name type="common">black rockcod</name>
    <dbReference type="NCBI Taxonomy" id="8208"/>
    <lineage>
        <taxon>Eukaryota</taxon>
        <taxon>Metazoa</taxon>
        <taxon>Chordata</taxon>
        <taxon>Craniata</taxon>
        <taxon>Vertebrata</taxon>
        <taxon>Euteleostomi</taxon>
        <taxon>Actinopterygii</taxon>
        <taxon>Neopterygii</taxon>
        <taxon>Teleostei</taxon>
        <taxon>Neoteleostei</taxon>
        <taxon>Acanthomorphata</taxon>
        <taxon>Eupercaria</taxon>
        <taxon>Perciformes</taxon>
        <taxon>Notothenioidei</taxon>
        <taxon>Nototheniidae</taxon>
        <taxon>Notothenia</taxon>
    </lineage>
</organism>
<dbReference type="OrthoDB" id="410592at2759"/>
<evidence type="ECO:0000256" key="6">
    <source>
        <dbReference type="ARBA" id="ARBA00023157"/>
    </source>
</evidence>
<dbReference type="RefSeq" id="XP_010788545.1">
    <property type="nucleotide sequence ID" value="XM_010790243.1"/>
</dbReference>
<evidence type="ECO:0000313" key="11">
    <source>
        <dbReference type="RefSeq" id="XP_010788545.1"/>
    </source>
</evidence>
<evidence type="ECO:0000256" key="3">
    <source>
        <dbReference type="ARBA" id="ARBA00022692"/>
    </source>
</evidence>
<gene>
    <name evidence="11" type="primary">LOC104961885</name>
</gene>
<keyword evidence="7" id="KW-0325">Glycoprotein</keyword>
<dbReference type="PRINTS" id="PR01186">
    <property type="entry name" value="INTEGRINB"/>
</dbReference>
<dbReference type="Proteomes" id="UP000504611">
    <property type="component" value="Unplaced"/>
</dbReference>
<sequence length="96" mass="10665">MALSQSQVSPQMMTMSFLPGEEKTVDVEVFAPTKGPLDLYILMDFSNSMADDLNSLKSMGEELAKSVHTLSDNFTIGFGKFVDKVIEPQTDMRPEK</sequence>
<keyword evidence="10" id="KW-1185">Reference proteome</keyword>
<protein>
    <recommendedName>
        <fullName evidence="8">Integrin beta</fullName>
    </recommendedName>
</protein>
<comment type="subcellular location">
    <subcellularLocation>
        <location evidence="8">Cell membrane</location>
        <topology evidence="8">Single-pass type I membrane protein</topology>
    </subcellularLocation>
    <subcellularLocation>
        <location evidence="1">Membrane</location>
        <topology evidence="1">Single-pass type I membrane protein</topology>
    </subcellularLocation>
</comment>
<evidence type="ECO:0000256" key="5">
    <source>
        <dbReference type="ARBA" id="ARBA00023136"/>
    </source>
</evidence>
<evidence type="ECO:0000313" key="10">
    <source>
        <dbReference type="Proteomes" id="UP000504611"/>
    </source>
</evidence>
<name>A0A6I9PLP5_9TELE</name>
<dbReference type="GO" id="GO:0008305">
    <property type="term" value="C:integrin complex"/>
    <property type="evidence" value="ECO:0007669"/>
    <property type="project" value="TreeGrafter"/>
</dbReference>
<dbReference type="GO" id="GO:0098609">
    <property type="term" value="P:cell-cell adhesion"/>
    <property type="evidence" value="ECO:0007669"/>
    <property type="project" value="TreeGrafter"/>
</dbReference>
<feature type="domain" description="Integrin beta subunit VWA" evidence="9">
    <location>
        <begin position="34"/>
        <end position="96"/>
    </location>
</feature>
<comment type="similarity">
    <text evidence="2 8">Belongs to the integrin beta chain family.</text>
</comment>
<dbReference type="Pfam" id="PF00362">
    <property type="entry name" value="Integrin_beta"/>
    <property type="match status" value="1"/>
</dbReference>
<dbReference type="GO" id="GO:0033627">
    <property type="term" value="P:cell adhesion mediated by integrin"/>
    <property type="evidence" value="ECO:0007669"/>
    <property type="project" value="TreeGrafter"/>
</dbReference>
<evidence type="ECO:0000256" key="8">
    <source>
        <dbReference type="RuleBase" id="RU000633"/>
    </source>
</evidence>
<dbReference type="AlphaFoldDB" id="A0A6I9PLP5"/>
<dbReference type="GO" id="GO:0009986">
    <property type="term" value="C:cell surface"/>
    <property type="evidence" value="ECO:0007669"/>
    <property type="project" value="TreeGrafter"/>
</dbReference>
<dbReference type="GO" id="GO:0005178">
    <property type="term" value="F:integrin binding"/>
    <property type="evidence" value="ECO:0007669"/>
    <property type="project" value="TreeGrafter"/>
</dbReference>
<proteinExistence type="inferred from homology"/>
<reference evidence="11" key="1">
    <citation type="submission" date="2025-08" db="UniProtKB">
        <authorList>
            <consortium name="RefSeq"/>
        </authorList>
    </citation>
    <scope>IDENTIFICATION</scope>
    <source>
        <tissue evidence="11">Muscle</tissue>
    </source>
</reference>
<keyword evidence="3 8" id="KW-0812">Transmembrane</keyword>
<dbReference type="PANTHER" id="PTHR10082">
    <property type="entry name" value="INTEGRIN BETA SUBUNIT"/>
    <property type="match status" value="1"/>
</dbReference>
<dbReference type="GO" id="GO:0007160">
    <property type="term" value="P:cell-matrix adhesion"/>
    <property type="evidence" value="ECO:0007669"/>
    <property type="project" value="TreeGrafter"/>
</dbReference>
<evidence type="ECO:0000256" key="2">
    <source>
        <dbReference type="ARBA" id="ARBA00007449"/>
    </source>
</evidence>
<dbReference type="InterPro" id="IPR002369">
    <property type="entry name" value="Integrin_bsu_VWA"/>
</dbReference>
<evidence type="ECO:0000256" key="4">
    <source>
        <dbReference type="ARBA" id="ARBA00023037"/>
    </source>
</evidence>
<dbReference type="KEGG" id="ncc:104961885"/>
<keyword evidence="5" id="KW-0472">Membrane</keyword>
<dbReference type="GO" id="GO:0016477">
    <property type="term" value="P:cell migration"/>
    <property type="evidence" value="ECO:0007669"/>
    <property type="project" value="TreeGrafter"/>
</dbReference>
<dbReference type="GO" id="GO:0007229">
    <property type="term" value="P:integrin-mediated signaling pathway"/>
    <property type="evidence" value="ECO:0007669"/>
    <property type="project" value="UniProtKB-KW"/>
</dbReference>